<evidence type="ECO:0000313" key="1">
    <source>
        <dbReference type="EMBL" id="KAA6330101.1"/>
    </source>
</evidence>
<organism evidence="1">
    <name type="scientific">termite gut metagenome</name>
    <dbReference type="NCBI Taxonomy" id="433724"/>
    <lineage>
        <taxon>unclassified sequences</taxon>
        <taxon>metagenomes</taxon>
        <taxon>organismal metagenomes</taxon>
    </lineage>
</organism>
<accession>A0A5J4RAV0</accession>
<dbReference type="AlphaFoldDB" id="A0A5J4RAV0"/>
<protein>
    <recommendedName>
        <fullName evidence="3">Lipocalin-like domain-containing protein</fullName>
    </recommendedName>
</protein>
<evidence type="ECO:0008006" key="3">
    <source>
        <dbReference type="Google" id="ProtNLM"/>
    </source>
</evidence>
<dbReference type="EMBL" id="SNRY01001244">
    <property type="protein sequence ID" value="KAA6332415.1"/>
    <property type="molecule type" value="Genomic_DNA"/>
</dbReference>
<name>A0A5J4RAV0_9ZZZZ</name>
<comment type="caution">
    <text evidence="1">The sequence shown here is derived from an EMBL/GenBank/DDBJ whole genome shotgun (WGS) entry which is preliminary data.</text>
</comment>
<dbReference type="EMBL" id="SNRY01001549">
    <property type="protein sequence ID" value="KAA6330101.1"/>
    <property type="molecule type" value="Genomic_DNA"/>
</dbReference>
<proteinExistence type="predicted"/>
<reference evidence="1" key="1">
    <citation type="submission" date="2019-03" db="EMBL/GenBank/DDBJ databases">
        <title>Single cell metagenomics reveals metabolic interactions within the superorganism composed of flagellate Streblomastix strix and complex community of Bacteroidetes bacteria on its surface.</title>
        <authorList>
            <person name="Treitli S.C."/>
            <person name="Kolisko M."/>
            <person name="Husnik F."/>
            <person name="Keeling P."/>
            <person name="Hampl V."/>
        </authorList>
    </citation>
    <scope>NUCLEOTIDE SEQUENCE</scope>
    <source>
        <strain evidence="1">STM</strain>
    </source>
</reference>
<sequence length="130" mass="14477">MKTKVCMLCALMFMAVSVSLSAQNKNDLKKMVGNWNYTMENPMGGDTLEGTCTIAENKGEYKATFTVMGNEMTTSAFQLNNGKYHAKISTPEFEMGVAVQLKSNDVLVYEMSFEGMDSPFPAIEMKRVKK</sequence>
<gene>
    <name evidence="2" type="ORF">EZS27_019079</name>
    <name evidence="1" type="ORF">EZS27_021158</name>
</gene>
<evidence type="ECO:0000313" key="2">
    <source>
        <dbReference type="EMBL" id="KAA6332415.1"/>
    </source>
</evidence>